<evidence type="ECO:0000313" key="1">
    <source>
        <dbReference type="EMBL" id="KAF9067513.1"/>
    </source>
</evidence>
<protein>
    <recommendedName>
        <fullName evidence="3">F-box domain-containing protein</fullName>
    </recommendedName>
</protein>
<sequence length="437" mass="48187">MDSVSSLASQLEASDSHQAQAQASINRLPDELLLDIFDYVCAEPPGDVGLGLSEEVGPDPPPSYSPAIDLSCVCPFWGRLAISSPSLWTNFRVVLPASSSAILRVFHVPTHPLTYAGYSRRFVDTIQAHVTRSRGLPLTIEVLILSKDPDTSAEAVGLLFYLTSRYIRRLRIQAPAAAMIKSGNVELPSLEELEILHANDSAITLLMNDTPRLHSLHTHFALPRAASTVTLSLDIYLCFGDVNRICDLFPNLSSLCVREPPVELVKESGEVCHAIPSRLWTTLSSLTFHLRWGRFSMHFMKCILISFQFPNLISLHVECSGESLHHNVEDGLTLPGALIDFLHNSSCALEKLILRQVPLESNGLIRLLDHVPSLLELEVDDTNVRSSPLSSLFIECLLSPVIVPSLRTLSLTATSVTKFDDWALVHMLNSRWASSLS</sequence>
<dbReference type="Gene3D" id="3.80.10.10">
    <property type="entry name" value="Ribonuclease Inhibitor"/>
    <property type="match status" value="1"/>
</dbReference>
<dbReference type="Gene3D" id="1.20.1280.50">
    <property type="match status" value="1"/>
</dbReference>
<dbReference type="AlphaFoldDB" id="A0A9P5PQA6"/>
<dbReference type="Proteomes" id="UP000772434">
    <property type="component" value="Unassembled WGS sequence"/>
</dbReference>
<keyword evidence="2" id="KW-1185">Reference proteome</keyword>
<gene>
    <name evidence="1" type="ORF">BDP27DRAFT_909835</name>
</gene>
<comment type="caution">
    <text evidence="1">The sequence shown here is derived from an EMBL/GenBank/DDBJ whole genome shotgun (WGS) entry which is preliminary data.</text>
</comment>
<reference evidence="1" key="1">
    <citation type="submission" date="2020-11" db="EMBL/GenBank/DDBJ databases">
        <authorList>
            <consortium name="DOE Joint Genome Institute"/>
            <person name="Ahrendt S."/>
            <person name="Riley R."/>
            <person name="Andreopoulos W."/>
            <person name="Labutti K."/>
            <person name="Pangilinan J."/>
            <person name="Ruiz-Duenas F.J."/>
            <person name="Barrasa J.M."/>
            <person name="Sanchez-Garcia M."/>
            <person name="Camarero S."/>
            <person name="Miyauchi S."/>
            <person name="Serrano A."/>
            <person name="Linde D."/>
            <person name="Babiker R."/>
            <person name="Drula E."/>
            <person name="Ayuso-Fernandez I."/>
            <person name="Pacheco R."/>
            <person name="Padilla G."/>
            <person name="Ferreira P."/>
            <person name="Barriuso J."/>
            <person name="Kellner H."/>
            <person name="Castanera R."/>
            <person name="Alfaro M."/>
            <person name="Ramirez L."/>
            <person name="Pisabarro A.G."/>
            <person name="Kuo A."/>
            <person name="Tritt A."/>
            <person name="Lipzen A."/>
            <person name="He G."/>
            <person name="Yan M."/>
            <person name="Ng V."/>
            <person name="Cullen D."/>
            <person name="Martin F."/>
            <person name="Rosso M.-N."/>
            <person name="Henrissat B."/>
            <person name="Hibbett D."/>
            <person name="Martinez A.T."/>
            <person name="Grigoriev I.V."/>
        </authorList>
    </citation>
    <scope>NUCLEOTIDE SEQUENCE</scope>
    <source>
        <strain evidence="1">AH 40177</strain>
    </source>
</reference>
<dbReference type="EMBL" id="JADNRY010000072">
    <property type="protein sequence ID" value="KAF9067513.1"/>
    <property type="molecule type" value="Genomic_DNA"/>
</dbReference>
<evidence type="ECO:0008006" key="3">
    <source>
        <dbReference type="Google" id="ProtNLM"/>
    </source>
</evidence>
<proteinExistence type="predicted"/>
<dbReference type="InterPro" id="IPR032675">
    <property type="entry name" value="LRR_dom_sf"/>
</dbReference>
<name>A0A9P5PQA6_9AGAR</name>
<organism evidence="1 2">
    <name type="scientific">Rhodocollybia butyracea</name>
    <dbReference type="NCBI Taxonomy" id="206335"/>
    <lineage>
        <taxon>Eukaryota</taxon>
        <taxon>Fungi</taxon>
        <taxon>Dikarya</taxon>
        <taxon>Basidiomycota</taxon>
        <taxon>Agaricomycotina</taxon>
        <taxon>Agaricomycetes</taxon>
        <taxon>Agaricomycetidae</taxon>
        <taxon>Agaricales</taxon>
        <taxon>Marasmiineae</taxon>
        <taxon>Omphalotaceae</taxon>
        <taxon>Rhodocollybia</taxon>
    </lineage>
</organism>
<accession>A0A9P5PQA6</accession>
<dbReference type="OrthoDB" id="3071086at2759"/>
<evidence type="ECO:0000313" key="2">
    <source>
        <dbReference type="Proteomes" id="UP000772434"/>
    </source>
</evidence>